<organism evidence="2 3">
    <name type="scientific">Lentibacillus kimchii</name>
    <dbReference type="NCBI Taxonomy" id="1542911"/>
    <lineage>
        <taxon>Bacteria</taxon>
        <taxon>Bacillati</taxon>
        <taxon>Bacillota</taxon>
        <taxon>Bacilli</taxon>
        <taxon>Bacillales</taxon>
        <taxon>Bacillaceae</taxon>
        <taxon>Lentibacillus</taxon>
    </lineage>
</organism>
<reference evidence="3" key="1">
    <citation type="journal article" date="2019" name="Int. J. Syst. Evol. Microbiol.">
        <title>The Global Catalogue of Microorganisms (GCM) 10K type strain sequencing project: providing services to taxonomists for standard genome sequencing and annotation.</title>
        <authorList>
            <consortium name="The Broad Institute Genomics Platform"/>
            <consortium name="The Broad Institute Genome Sequencing Center for Infectious Disease"/>
            <person name="Wu L."/>
            <person name="Ma J."/>
        </authorList>
    </citation>
    <scope>NUCLEOTIDE SEQUENCE [LARGE SCALE GENOMIC DNA]</scope>
    <source>
        <strain evidence="3">JCM 30234</strain>
    </source>
</reference>
<evidence type="ECO:0000256" key="1">
    <source>
        <dbReference type="SAM" id="MobiDB-lite"/>
    </source>
</evidence>
<proteinExistence type="predicted"/>
<feature type="region of interest" description="Disordered" evidence="1">
    <location>
        <begin position="1"/>
        <end position="45"/>
    </location>
</feature>
<gene>
    <name evidence="2" type="ORF">ACFQU8_04285</name>
</gene>
<evidence type="ECO:0000313" key="3">
    <source>
        <dbReference type="Proteomes" id="UP001596620"/>
    </source>
</evidence>
<keyword evidence="3" id="KW-1185">Reference proteome</keyword>
<comment type="caution">
    <text evidence="2">The sequence shown here is derived from an EMBL/GenBank/DDBJ whole genome shotgun (WGS) entry which is preliminary data.</text>
</comment>
<evidence type="ECO:0000313" key="2">
    <source>
        <dbReference type="EMBL" id="MFC7746459.1"/>
    </source>
</evidence>
<name>A0ABW2URQ8_9BACI</name>
<dbReference type="Proteomes" id="UP001596620">
    <property type="component" value="Unassembled WGS sequence"/>
</dbReference>
<dbReference type="EMBL" id="JBHTGR010000006">
    <property type="protein sequence ID" value="MFC7746459.1"/>
    <property type="molecule type" value="Genomic_DNA"/>
</dbReference>
<protein>
    <submittedName>
        <fullName evidence="2">Uncharacterized protein</fullName>
    </submittedName>
</protein>
<accession>A0ABW2URQ8</accession>
<dbReference type="RefSeq" id="WP_382357949.1">
    <property type="nucleotide sequence ID" value="NZ_JBHTGR010000006.1"/>
</dbReference>
<sequence length="45" mass="5113">MQDNNNPVKKSKTNGESKNGRKSQYKNSSVHGDTRPDEYVSEQDD</sequence>